<dbReference type="AlphaFoldDB" id="A0A9Q1KP04"/>
<feature type="compositionally biased region" description="Polar residues" evidence="1">
    <location>
        <begin position="41"/>
        <end position="51"/>
    </location>
</feature>
<evidence type="ECO:0000313" key="3">
    <source>
        <dbReference type="Proteomes" id="UP001153076"/>
    </source>
</evidence>
<feature type="compositionally biased region" description="Acidic residues" evidence="1">
    <location>
        <begin position="77"/>
        <end position="97"/>
    </location>
</feature>
<dbReference type="EMBL" id="JAKOGI010000050">
    <property type="protein sequence ID" value="KAJ8446752.1"/>
    <property type="molecule type" value="Genomic_DNA"/>
</dbReference>
<feature type="compositionally biased region" description="Basic residues" evidence="1">
    <location>
        <begin position="590"/>
        <end position="611"/>
    </location>
</feature>
<gene>
    <name evidence="2" type="ORF">Cgig2_002707</name>
</gene>
<keyword evidence="3" id="KW-1185">Reference proteome</keyword>
<proteinExistence type="predicted"/>
<comment type="caution">
    <text evidence="2">The sequence shown here is derived from an EMBL/GenBank/DDBJ whole genome shotgun (WGS) entry which is preliminary data.</text>
</comment>
<dbReference type="OrthoDB" id="1415978at2759"/>
<feature type="region of interest" description="Disordered" evidence="1">
    <location>
        <begin position="540"/>
        <end position="560"/>
    </location>
</feature>
<evidence type="ECO:0000256" key="1">
    <source>
        <dbReference type="SAM" id="MobiDB-lite"/>
    </source>
</evidence>
<organism evidence="2 3">
    <name type="scientific">Carnegiea gigantea</name>
    <dbReference type="NCBI Taxonomy" id="171969"/>
    <lineage>
        <taxon>Eukaryota</taxon>
        <taxon>Viridiplantae</taxon>
        <taxon>Streptophyta</taxon>
        <taxon>Embryophyta</taxon>
        <taxon>Tracheophyta</taxon>
        <taxon>Spermatophyta</taxon>
        <taxon>Magnoliopsida</taxon>
        <taxon>eudicotyledons</taxon>
        <taxon>Gunneridae</taxon>
        <taxon>Pentapetalae</taxon>
        <taxon>Caryophyllales</taxon>
        <taxon>Cactineae</taxon>
        <taxon>Cactaceae</taxon>
        <taxon>Cactoideae</taxon>
        <taxon>Echinocereeae</taxon>
        <taxon>Carnegiea</taxon>
    </lineage>
</organism>
<protein>
    <recommendedName>
        <fullName evidence="4">Transposase</fullName>
    </recommendedName>
</protein>
<feature type="compositionally biased region" description="Basic residues" evidence="1">
    <location>
        <begin position="540"/>
        <end position="549"/>
    </location>
</feature>
<dbReference type="Proteomes" id="UP001153076">
    <property type="component" value="Unassembled WGS sequence"/>
</dbReference>
<feature type="compositionally biased region" description="Polar residues" evidence="1">
    <location>
        <begin position="614"/>
        <end position="634"/>
    </location>
</feature>
<dbReference type="PANTHER" id="PTHR31973">
    <property type="entry name" value="POLYPROTEIN, PUTATIVE-RELATED"/>
    <property type="match status" value="1"/>
</dbReference>
<dbReference type="PANTHER" id="PTHR31973:SF197">
    <property type="entry name" value="SWIM-TYPE DOMAIN-CONTAINING PROTEIN"/>
    <property type="match status" value="1"/>
</dbReference>
<reference evidence="2" key="1">
    <citation type="submission" date="2022-04" db="EMBL/GenBank/DDBJ databases">
        <title>Carnegiea gigantea Genome sequencing and assembly v2.</title>
        <authorList>
            <person name="Copetti D."/>
            <person name="Sanderson M.J."/>
            <person name="Burquez A."/>
            <person name="Wojciechowski M.F."/>
        </authorList>
    </citation>
    <scope>NUCLEOTIDE SEQUENCE</scope>
    <source>
        <strain evidence="2">SGP5-SGP5p</strain>
        <tissue evidence="2">Aerial part</tissue>
    </source>
</reference>
<sequence length="634" mass="72988">MKNGVKLPKFPGFRWHPPGKENQRWPLAIDVSPSTEKVIPNGNSSKSQPKVTANRPDKLPIGRPRPRAAKQPITPFDVEENLGQADDEDSGHDDSEDSDFKEWQADRSEESDSFSLDEEDDLEADNESLADINLENDTELRMTLGHHNIDDDVVENSLIVNKMGKVAFKLLDEFKDNPNMDKGIMQKTQMRRFGVAIPDYTCWRARKLMNNVVKGRHDKRYKALPDSMRKDEGPGKNPFFKRCQICIGSAISALKQHCRLFIGIGAYHLNRPYQGILITAIVTALDIREDSSKYTIMSDRHKGIIKALKNVMPQASRRIYVLHFYKNFTVNYPAANAYLEFVFKKAMEKSKDKDISAFHWLRDNEPLEHWARFKFDQTLKVDENIKNFVKSFNNAIVKHRGKPTYTKLEEIRKLIGARFDKRFQMSTDWEGTVTPFVEKKLKQLELESTNCSHLVPAGRGEFDVREGSTNFIWHILKHAARCLLSLHHKLDDYCYPWFHVERYRKLYDGIIHSIPGSCFWGESELPALDPLFELKKRGRLDKHKRRKSKLPIPPQLPTIQLNGTKRCKKCKQLGHNSITYGQPRDENGRLKYKKKPRKKTGNPVRRPRKILRVSQASTSIAVASGVPTQSSQAT</sequence>
<evidence type="ECO:0000313" key="2">
    <source>
        <dbReference type="EMBL" id="KAJ8446752.1"/>
    </source>
</evidence>
<feature type="region of interest" description="Disordered" evidence="1">
    <location>
        <begin position="1"/>
        <end position="123"/>
    </location>
</feature>
<name>A0A9Q1KP04_9CARY</name>
<feature type="region of interest" description="Disordered" evidence="1">
    <location>
        <begin position="576"/>
        <end position="634"/>
    </location>
</feature>
<feature type="compositionally biased region" description="Basic and acidic residues" evidence="1">
    <location>
        <begin position="98"/>
        <end position="110"/>
    </location>
</feature>
<accession>A0A9Q1KP04</accession>
<evidence type="ECO:0008006" key="4">
    <source>
        <dbReference type="Google" id="ProtNLM"/>
    </source>
</evidence>
<feature type="compositionally biased region" description="Acidic residues" evidence="1">
    <location>
        <begin position="111"/>
        <end position="123"/>
    </location>
</feature>